<evidence type="ECO:0000256" key="3">
    <source>
        <dbReference type="ARBA" id="ARBA00022989"/>
    </source>
</evidence>
<dbReference type="GO" id="GO:0005886">
    <property type="term" value="C:plasma membrane"/>
    <property type="evidence" value="ECO:0007669"/>
    <property type="project" value="UniProtKB-SubCell"/>
</dbReference>
<gene>
    <name evidence="6" type="ORF">VI33_00530</name>
</gene>
<sequence>MLFTLSGFIIGLLIGLTGVGGGSLMTPLLMLFFKVPAAIAVGTDLLYASITKSVGIFKHQKLGHIEWPIVKDLMTGSVPAAILTSFFLSLNLVQEGNMTSFIEVFLGIALIVTSVAIFFQPLIINKSLKRPSLSEKKRKSITIILGIILGFIVTLTSVGAGAIGVTMLLILYPKLPIKKIIGTDIAHAVPLTLISGIGHASIGTVDLELLIVLLVGSIPGVWLGAKLNAKANDEWIRLLLVIILFGIALKLLGNHINV</sequence>
<feature type="transmembrane region" description="Helical" evidence="5">
    <location>
        <begin position="209"/>
        <end position="229"/>
    </location>
</feature>
<dbReference type="PATRIC" id="fig|1623450.3.peg.108"/>
<evidence type="ECO:0000256" key="1">
    <source>
        <dbReference type="ARBA" id="ARBA00004141"/>
    </source>
</evidence>
<comment type="similarity">
    <text evidence="5">Belongs to the 4-toluene sulfonate uptake permease (TSUP) (TC 2.A.102) family.</text>
</comment>
<keyword evidence="2 5" id="KW-0812">Transmembrane</keyword>
<dbReference type="PANTHER" id="PTHR43701">
    <property type="entry name" value="MEMBRANE TRANSPORTER PROTEIN MJ0441-RELATED"/>
    <property type="match status" value="1"/>
</dbReference>
<keyword evidence="5" id="KW-1003">Cell membrane</keyword>
<dbReference type="Pfam" id="PF01925">
    <property type="entry name" value="TauE"/>
    <property type="match status" value="1"/>
</dbReference>
<dbReference type="AlphaFoldDB" id="A0A0H4J9X8"/>
<organism evidence="6 7">
    <name type="scientific">Methylophilales bacterium MBRS-H7</name>
    <dbReference type="NCBI Taxonomy" id="1623450"/>
    <lineage>
        <taxon>Bacteria</taxon>
        <taxon>Pseudomonadati</taxon>
        <taxon>Pseudomonadota</taxon>
        <taxon>Betaproteobacteria</taxon>
        <taxon>Nitrosomonadales</taxon>
        <taxon>OM43 clade</taxon>
    </lineage>
</organism>
<dbReference type="PANTHER" id="PTHR43701:SF2">
    <property type="entry name" value="MEMBRANE TRANSPORTER PROTEIN YJNA-RELATED"/>
    <property type="match status" value="1"/>
</dbReference>
<feature type="transmembrane region" description="Helical" evidence="5">
    <location>
        <begin position="140"/>
        <end position="173"/>
    </location>
</feature>
<evidence type="ECO:0000313" key="6">
    <source>
        <dbReference type="EMBL" id="AKO65292.1"/>
    </source>
</evidence>
<evidence type="ECO:0000256" key="5">
    <source>
        <dbReference type="RuleBase" id="RU363041"/>
    </source>
</evidence>
<accession>A0A0H4J9X8</accession>
<feature type="transmembrane region" description="Helical" evidence="5">
    <location>
        <begin position="100"/>
        <end position="119"/>
    </location>
</feature>
<evidence type="ECO:0000256" key="2">
    <source>
        <dbReference type="ARBA" id="ARBA00022692"/>
    </source>
</evidence>
<comment type="subcellular location">
    <subcellularLocation>
        <location evidence="5">Cell membrane</location>
        <topology evidence="5">Multi-pass membrane protein</topology>
    </subcellularLocation>
    <subcellularLocation>
        <location evidence="1">Membrane</location>
        <topology evidence="1">Multi-pass membrane protein</topology>
    </subcellularLocation>
</comment>
<keyword evidence="3 5" id="KW-1133">Transmembrane helix</keyword>
<dbReference type="InterPro" id="IPR002781">
    <property type="entry name" value="TM_pro_TauE-like"/>
</dbReference>
<name>A0A0H4J9X8_9PROT</name>
<keyword evidence="7" id="KW-1185">Reference proteome</keyword>
<dbReference type="EMBL" id="CP011002">
    <property type="protein sequence ID" value="AKO65292.1"/>
    <property type="molecule type" value="Genomic_DNA"/>
</dbReference>
<proteinExistence type="inferred from homology"/>
<feature type="transmembrane region" description="Helical" evidence="5">
    <location>
        <begin position="235"/>
        <end position="253"/>
    </location>
</feature>
<feature type="transmembrane region" description="Helical" evidence="5">
    <location>
        <begin position="185"/>
        <end position="202"/>
    </location>
</feature>
<dbReference type="InterPro" id="IPR051598">
    <property type="entry name" value="TSUP/Inactive_protease-like"/>
</dbReference>
<keyword evidence="4 5" id="KW-0472">Membrane</keyword>
<protein>
    <recommendedName>
        <fullName evidence="5">Probable membrane transporter protein</fullName>
    </recommendedName>
</protein>
<reference evidence="6 7" key="1">
    <citation type="submission" date="2015-03" db="EMBL/GenBank/DDBJ databases">
        <title>Comparative analysis of the OM43 clade including a novel species from Red Sea uncovers genomic and metabolic diversity among marine methylotrophs.</title>
        <authorList>
            <person name="Jimenez-Infante F."/>
            <person name="Ngugi D.K."/>
            <person name="Vinu M."/>
            <person name="Alam I."/>
            <person name="Kamau A."/>
            <person name="Blom J."/>
            <person name="Bajic V.B."/>
            <person name="Stingl U."/>
        </authorList>
    </citation>
    <scope>NUCLEOTIDE SEQUENCE [LARGE SCALE GENOMIC DNA]</scope>
    <source>
        <strain evidence="6 7">MBRSH7</strain>
    </source>
</reference>
<evidence type="ECO:0000256" key="4">
    <source>
        <dbReference type="ARBA" id="ARBA00023136"/>
    </source>
</evidence>
<dbReference type="OrthoDB" id="5189995at2"/>
<evidence type="ECO:0000313" key="7">
    <source>
        <dbReference type="Proteomes" id="UP000066549"/>
    </source>
</evidence>
<dbReference type="Proteomes" id="UP000066549">
    <property type="component" value="Chromosome"/>
</dbReference>